<gene>
    <name evidence="3" type="primary">LOC115876560</name>
</gene>
<dbReference type="CDD" id="cd09077">
    <property type="entry name" value="R1-I-EN"/>
    <property type="match status" value="1"/>
</dbReference>
<name>A0A6J2XBB3_SITOR</name>
<feature type="domain" description="Endonuclease/exonuclease/phosphatase" evidence="1">
    <location>
        <begin position="86"/>
        <end position="202"/>
    </location>
</feature>
<dbReference type="AlphaFoldDB" id="A0A6J2XBB3"/>
<accession>A0A6J2XBB3</accession>
<dbReference type="SUPFAM" id="SSF56219">
    <property type="entry name" value="DNase I-like"/>
    <property type="match status" value="1"/>
</dbReference>
<evidence type="ECO:0000313" key="2">
    <source>
        <dbReference type="Proteomes" id="UP000504635"/>
    </source>
</evidence>
<evidence type="ECO:0000259" key="1">
    <source>
        <dbReference type="Pfam" id="PF14529"/>
    </source>
</evidence>
<evidence type="ECO:0000313" key="3">
    <source>
        <dbReference type="RefSeq" id="XP_030748230.1"/>
    </source>
</evidence>
<dbReference type="InParanoid" id="A0A6J2XBB3"/>
<dbReference type="RefSeq" id="XP_030748230.1">
    <property type="nucleotide sequence ID" value="XM_030892370.1"/>
</dbReference>
<dbReference type="Pfam" id="PF14529">
    <property type="entry name" value="Exo_endo_phos_2"/>
    <property type="match status" value="1"/>
</dbReference>
<reference evidence="3" key="1">
    <citation type="submission" date="2025-08" db="UniProtKB">
        <authorList>
            <consortium name="RefSeq"/>
        </authorList>
    </citation>
    <scope>IDENTIFICATION</scope>
    <source>
        <tissue evidence="3">Gonads</tissue>
    </source>
</reference>
<proteinExistence type="predicted"/>
<keyword evidence="2" id="KW-1185">Reference proteome</keyword>
<dbReference type="OrthoDB" id="6781244at2759"/>
<organism evidence="2 3">
    <name type="scientific">Sitophilus oryzae</name>
    <name type="common">Rice weevil</name>
    <name type="synonym">Curculio oryzae</name>
    <dbReference type="NCBI Taxonomy" id="7048"/>
    <lineage>
        <taxon>Eukaryota</taxon>
        <taxon>Metazoa</taxon>
        <taxon>Ecdysozoa</taxon>
        <taxon>Arthropoda</taxon>
        <taxon>Hexapoda</taxon>
        <taxon>Insecta</taxon>
        <taxon>Pterygota</taxon>
        <taxon>Neoptera</taxon>
        <taxon>Endopterygota</taxon>
        <taxon>Coleoptera</taxon>
        <taxon>Polyphaga</taxon>
        <taxon>Cucujiformia</taxon>
        <taxon>Curculionidae</taxon>
        <taxon>Dryophthorinae</taxon>
        <taxon>Sitophilus</taxon>
    </lineage>
</organism>
<dbReference type="Proteomes" id="UP000504635">
    <property type="component" value="Unplaced"/>
</dbReference>
<dbReference type="PANTHER" id="PTHR33273:SF4">
    <property type="entry name" value="ENDONUCLEASE_EXONUCLEASE_PHOSPHATASE DOMAIN-CONTAINING PROTEIN"/>
    <property type="match status" value="1"/>
</dbReference>
<dbReference type="Gene3D" id="3.60.10.10">
    <property type="entry name" value="Endonuclease/exonuclease/phosphatase"/>
    <property type="match status" value="1"/>
</dbReference>
<sequence>MAPSQPGHRVIQINLNHCEAATEDLMLFMSEKKVDVALVQESWIITIKMRACIVTRRALKLTLLSHYSTNDVSVATCEDQKGFKLLLVSAYMPYDEENPPPEAVRNLVREARRMSQQLVIGCDSNGHHIQWGSKDIKERGESIMDFILSNNLTICNRDNLPTFANKIRQEVLDLTLTTEGRRLIVEDWRVDLERSFSDHRRILFRIEVPLRRGTNPYPEKPNRDYIDSTVEKLGEVLVRAFKNSCPVSRPRKNIKPWWNAELRQTRTGIKKLYNKAQKKKTEESWDVYRKCFNEYKKKIREAKWVSVKEFSESITDTNEAARLRQVLSKEPMVPSNIRRPDNS</sequence>
<dbReference type="InterPro" id="IPR036691">
    <property type="entry name" value="Endo/exonu/phosph_ase_sf"/>
</dbReference>
<dbReference type="PANTHER" id="PTHR33273">
    <property type="entry name" value="DOMAIN-CONTAINING PROTEIN, PUTATIVE-RELATED"/>
    <property type="match status" value="1"/>
</dbReference>
<dbReference type="InterPro" id="IPR005135">
    <property type="entry name" value="Endo/exonuclease/phosphatase"/>
</dbReference>
<dbReference type="GeneID" id="115876560"/>
<dbReference type="KEGG" id="soy:115876560"/>
<protein>
    <submittedName>
        <fullName evidence="3">Uncharacterized protein LOC115876560</fullName>
    </submittedName>
</protein>
<dbReference type="GO" id="GO:0003824">
    <property type="term" value="F:catalytic activity"/>
    <property type="evidence" value="ECO:0007669"/>
    <property type="project" value="InterPro"/>
</dbReference>